<dbReference type="InterPro" id="IPR038475">
    <property type="entry name" value="RecG_C_sf"/>
</dbReference>
<dbReference type="Pfam" id="PF04326">
    <property type="entry name" value="SLFN_AlbA_2"/>
    <property type="match status" value="1"/>
</dbReference>
<keyword evidence="2" id="KW-0067">ATP-binding</keyword>
<protein>
    <submittedName>
        <fullName evidence="2">ATP-dependent DNA helicase RecG</fullName>
    </submittedName>
</protein>
<dbReference type="GO" id="GO:0004386">
    <property type="term" value="F:helicase activity"/>
    <property type="evidence" value="ECO:0007669"/>
    <property type="project" value="UniProtKB-KW"/>
</dbReference>
<dbReference type="InterPro" id="IPR007421">
    <property type="entry name" value="Schlafen_AlbA_2_dom"/>
</dbReference>
<accession>A0A2M9A571</accession>
<dbReference type="Pfam" id="PF13749">
    <property type="entry name" value="HATPase_c_4"/>
    <property type="match status" value="1"/>
</dbReference>
<dbReference type="InterPro" id="IPR038461">
    <property type="entry name" value="Schlafen_AlbA_2_dom_sf"/>
</dbReference>
<dbReference type="PANTHER" id="PTHR30595:SF6">
    <property type="entry name" value="SCHLAFEN ALBA-2 DOMAIN-CONTAINING PROTEIN"/>
    <property type="match status" value="1"/>
</dbReference>
<gene>
    <name evidence="2" type="ORF">BGX16_0719</name>
</gene>
<dbReference type="OrthoDB" id="9807907at2"/>
<name>A0A2M9A571_9BACT</name>
<evidence type="ECO:0000313" key="3">
    <source>
        <dbReference type="Proteomes" id="UP000231134"/>
    </source>
</evidence>
<dbReference type="PANTHER" id="PTHR30595">
    <property type="entry name" value="GLPR-RELATED TRANSCRIPTIONAL REPRESSOR"/>
    <property type="match status" value="1"/>
</dbReference>
<organism evidence="2 3">
    <name type="scientific">Hallerella succinigenes</name>
    <dbReference type="NCBI Taxonomy" id="1896222"/>
    <lineage>
        <taxon>Bacteria</taxon>
        <taxon>Pseudomonadati</taxon>
        <taxon>Fibrobacterota</taxon>
        <taxon>Fibrobacteria</taxon>
        <taxon>Fibrobacterales</taxon>
        <taxon>Fibrobacteraceae</taxon>
        <taxon>Hallerella</taxon>
    </lineage>
</organism>
<dbReference type="Gene3D" id="3.30.565.60">
    <property type="match status" value="1"/>
</dbReference>
<dbReference type="EMBL" id="PGEX01000001">
    <property type="protein sequence ID" value="PJJ40777.1"/>
    <property type="molecule type" value="Genomic_DNA"/>
</dbReference>
<dbReference type="RefSeq" id="WP_100424829.1">
    <property type="nucleotide sequence ID" value="NZ_PGEX01000001.1"/>
</dbReference>
<evidence type="ECO:0000313" key="2">
    <source>
        <dbReference type="EMBL" id="PJJ40777.1"/>
    </source>
</evidence>
<keyword evidence="2" id="KW-0378">Hydrolase</keyword>
<dbReference type="Proteomes" id="UP000231134">
    <property type="component" value="Unassembled WGS sequence"/>
</dbReference>
<keyword evidence="2" id="KW-0547">Nucleotide-binding</keyword>
<proteinExistence type="predicted"/>
<comment type="caution">
    <text evidence="2">The sequence shown here is derived from an EMBL/GenBank/DDBJ whole genome shotgun (WGS) entry which is preliminary data.</text>
</comment>
<keyword evidence="2" id="KW-0347">Helicase</keyword>
<reference evidence="2 3" key="1">
    <citation type="submission" date="2017-11" db="EMBL/GenBank/DDBJ databases">
        <title>Animal gut microbial communities from fecal samples from Wisconsin, USA.</title>
        <authorList>
            <person name="Neumann A."/>
        </authorList>
    </citation>
    <scope>NUCLEOTIDE SEQUENCE [LARGE SCALE GENOMIC DNA]</scope>
    <source>
        <strain evidence="2 3">UWS3</strain>
    </source>
</reference>
<feature type="domain" description="Schlafen AlbA-2" evidence="1">
    <location>
        <begin position="19"/>
        <end position="139"/>
    </location>
</feature>
<dbReference type="AlphaFoldDB" id="A0A2M9A571"/>
<keyword evidence="3" id="KW-1185">Reference proteome</keyword>
<evidence type="ECO:0000259" key="1">
    <source>
        <dbReference type="Pfam" id="PF04326"/>
    </source>
</evidence>
<sequence length="484" mass="55121">MLEKKLKKIVEEVCLQKSESNHIEIKKSAGGCPRLFDTLSSFSNQKDGGIILFGIDEENDFKICGVYNVADLIKKISEQCLQMEPPVKALCTTTTLHRKTVVCAEIPEMDDFQKPCFYKGDGRLRGSFVRVGDSDRQMTEYEVYTFESFKKKIEDELRPVERADKKELQTDTFKKYTLALQEKKPHVFALPVQRWMMLQGFVSNGHPTIVGLFMFSAYPQGYFPQLGITAVAVPGTEVSGIGEIGERFLDNKRIEGTISQMKDDAVAFVIRNMRVRTVIDEKTGERTDKTEYPVIAIREIILNALVHRDYSIHTDNCPITIRMFTNRIEVENPGGLYGRNRIDTLGDYGADTRNPYLANALEIIGQAENRYSGIPTIRRAMEEAGLEPPKFESARGIFRVTLYNTLKKVSAPLTELQQRILEFCKVPRSRSELETEFKSELTGAYLMTRHIYPMVKEGLLSLTIPDKPKSKNQRFARNNSRGYS</sequence>
<dbReference type="Gene3D" id="3.30.950.30">
    <property type="entry name" value="Schlafen, AAA domain"/>
    <property type="match status" value="1"/>
</dbReference>